<reference evidence="1 2" key="1">
    <citation type="submission" date="2019-04" db="EMBL/GenBank/DDBJ databases">
        <title>In vitro growth and metabolic characteristics of meat-borne Lactobacillus algidus strains.</title>
        <authorList>
            <person name="Sade E."/>
            <person name="Per J."/>
            <person name="Tytti H."/>
            <person name="Johanna B.K."/>
        </authorList>
    </citation>
    <scope>NUCLEOTIDE SEQUENCE [LARGE SCALE GENOMIC DNA]</scope>
    <source>
        <strain evidence="1 2">LTS37-1</strain>
    </source>
</reference>
<gene>
    <name evidence="1" type="ORF">LABALGLTS371_09860</name>
</gene>
<name>A0A2C8ESS2_9LACO</name>
<dbReference type="GeneID" id="83549364"/>
<accession>A0A2C8ESS2</accession>
<proteinExistence type="predicted"/>
<evidence type="ECO:0000313" key="1">
    <source>
        <dbReference type="EMBL" id="TWW11003.1"/>
    </source>
</evidence>
<dbReference type="EMBL" id="SRRQ01000006">
    <property type="protein sequence ID" value="TWW11003.1"/>
    <property type="molecule type" value="Genomic_DNA"/>
</dbReference>
<sequence length="67" mass="7668">MLYIIGIIFILIAIWQLFMTWQTFTKLKKEGTKDTSSFIMLALSNSLLFAVIFFGVGAGYLLFNGYF</sequence>
<dbReference type="RefSeq" id="WP_112251490.1">
    <property type="nucleotide sequence ID" value="NZ_CBCRTS010000011.1"/>
</dbReference>
<protein>
    <submittedName>
        <fullName evidence="1">Uncharacterized protein</fullName>
    </submittedName>
</protein>
<comment type="caution">
    <text evidence="1">The sequence shown here is derived from an EMBL/GenBank/DDBJ whole genome shotgun (WGS) entry which is preliminary data.</text>
</comment>
<dbReference type="AlphaFoldDB" id="A0A2C8ESS2"/>
<organism evidence="1 2">
    <name type="scientific">Dellaglioa algida</name>
    <dbReference type="NCBI Taxonomy" id="105612"/>
    <lineage>
        <taxon>Bacteria</taxon>
        <taxon>Bacillati</taxon>
        <taxon>Bacillota</taxon>
        <taxon>Bacilli</taxon>
        <taxon>Lactobacillales</taxon>
        <taxon>Lactobacillaceae</taxon>
        <taxon>Dellaglioa</taxon>
    </lineage>
</organism>
<dbReference type="Proteomes" id="UP000321659">
    <property type="component" value="Unassembled WGS sequence"/>
</dbReference>
<evidence type="ECO:0000313" key="2">
    <source>
        <dbReference type="Proteomes" id="UP000321659"/>
    </source>
</evidence>